<reference evidence="1 2" key="1">
    <citation type="submission" date="2024-04" db="EMBL/GenBank/DDBJ databases">
        <title>Draft genome sequence of Pseudophaeobacter arcticus NBRC 116598.</title>
        <authorList>
            <person name="Miyakawa T."/>
            <person name="Kusuya Y."/>
            <person name="Miura T."/>
        </authorList>
    </citation>
    <scope>NUCLEOTIDE SEQUENCE [LARGE SCALE GENOMIC DNA]</scope>
    <source>
        <strain evidence="1 2">SU-CL00105</strain>
    </source>
</reference>
<name>A0ABQ0AG73_9RHOB</name>
<organism evidence="1 2">
    <name type="scientific">Pseudophaeobacter arcticus</name>
    <dbReference type="NCBI Taxonomy" id="385492"/>
    <lineage>
        <taxon>Bacteria</taxon>
        <taxon>Pseudomonadati</taxon>
        <taxon>Pseudomonadota</taxon>
        <taxon>Alphaproteobacteria</taxon>
        <taxon>Rhodobacterales</taxon>
        <taxon>Paracoccaceae</taxon>
        <taxon>Pseudophaeobacter</taxon>
    </lineage>
</organism>
<evidence type="ECO:0000313" key="1">
    <source>
        <dbReference type="EMBL" id="GAA6194860.1"/>
    </source>
</evidence>
<dbReference type="Proteomes" id="UP001441944">
    <property type="component" value="Unassembled WGS sequence"/>
</dbReference>
<protein>
    <submittedName>
        <fullName evidence="1">Uncharacterized protein</fullName>
    </submittedName>
</protein>
<comment type="caution">
    <text evidence="1">The sequence shown here is derived from an EMBL/GenBank/DDBJ whole genome shotgun (WGS) entry which is preliminary data.</text>
</comment>
<accession>A0ABQ0AG73</accession>
<keyword evidence="2" id="KW-1185">Reference proteome</keyword>
<proteinExistence type="predicted"/>
<evidence type="ECO:0000313" key="2">
    <source>
        <dbReference type="Proteomes" id="UP001441944"/>
    </source>
</evidence>
<dbReference type="EMBL" id="BAABWU010000001">
    <property type="protein sequence ID" value="GAA6194860.1"/>
    <property type="molecule type" value="Genomic_DNA"/>
</dbReference>
<sequence length="60" mass="6733">MDWKSVSTLLYPLVEEFAILSEIAAKELAFALNPETPAFRAEEMVMLRLSAAISRSWSNS</sequence>
<gene>
    <name evidence="1" type="ORF">NBRC116598_03040</name>
</gene>